<protein>
    <submittedName>
        <fullName evidence="1">Uncharacterized protein</fullName>
    </submittedName>
</protein>
<evidence type="ECO:0000313" key="2">
    <source>
        <dbReference type="Proteomes" id="UP001627284"/>
    </source>
</evidence>
<dbReference type="InterPro" id="IPR004405">
    <property type="entry name" value="TF_pelota"/>
</dbReference>
<evidence type="ECO:0000313" key="1">
    <source>
        <dbReference type="EMBL" id="KAL3357153.1"/>
    </source>
</evidence>
<dbReference type="Proteomes" id="UP001627284">
    <property type="component" value="Unassembled WGS sequence"/>
</dbReference>
<reference evidence="1 2" key="1">
    <citation type="submission" date="2024-05" db="EMBL/GenBank/DDBJ databases">
        <title>De novo assembly of an allotetraploid wild potato.</title>
        <authorList>
            <person name="Hosaka A.J."/>
        </authorList>
    </citation>
    <scope>NUCLEOTIDE SEQUENCE [LARGE SCALE GENOMIC DNA]</scope>
    <source>
        <tissue evidence="1">Young leaves</tissue>
    </source>
</reference>
<dbReference type="EMBL" id="JBJKTR010000010">
    <property type="protein sequence ID" value="KAL3357153.1"/>
    <property type="molecule type" value="Genomic_DNA"/>
</dbReference>
<proteinExistence type="predicted"/>
<accession>A0ABD2TNG2</accession>
<dbReference type="PANTHER" id="PTHR10853">
    <property type="entry name" value="PELOTA"/>
    <property type="match status" value="1"/>
</dbReference>
<dbReference type="SUPFAM" id="SSF55315">
    <property type="entry name" value="L30e-like"/>
    <property type="match status" value="1"/>
</dbReference>
<sequence>MIFELTYCLNPTRETNHVFLWLITTIQNVEYAHELLVIETLLITEEMWENNDINLRKKYSKLKNLVQETGEKGVQFSGDRLAEMTRIAAILRFPIPNIDDLVW</sequence>
<name>A0ABD2TNG2_9SOLN</name>
<dbReference type="Gene3D" id="3.30.1330.30">
    <property type="match status" value="1"/>
</dbReference>
<gene>
    <name evidence="1" type="ORF">AABB24_017705</name>
</gene>
<dbReference type="AlphaFoldDB" id="A0ABD2TNG2"/>
<dbReference type="PANTHER" id="PTHR10853:SF3">
    <property type="entry name" value="EUKARYOTIC RELEASE FACTOR 1 (ERF1) FAMILY PROTEIN"/>
    <property type="match status" value="1"/>
</dbReference>
<dbReference type="InterPro" id="IPR029064">
    <property type="entry name" value="Ribosomal_eL30-like_sf"/>
</dbReference>
<organism evidence="1 2">
    <name type="scientific">Solanum stoloniferum</name>
    <dbReference type="NCBI Taxonomy" id="62892"/>
    <lineage>
        <taxon>Eukaryota</taxon>
        <taxon>Viridiplantae</taxon>
        <taxon>Streptophyta</taxon>
        <taxon>Embryophyta</taxon>
        <taxon>Tracheophyta</taxon>
        <taxon>Spermatophyta</taxon>
        <taxon>Magnoliopsida</taxon>
        <taxon>eudicotyledons</taxon>
        <taxon>Gunneridae</taxon>
        <taxon>Pentapetalae</taxon>
        <taxon>asterids</taxon>
        <taxon>lamiids</taxon>
        <taxon>Solanales</taxon>
        <taxon>Solanaceae</taxon>
        <taxon>Solanoideae</taxon>
        <taxon>Solaneae</taxon>
        <taxon>Solanum</taxon>
    </lineage>
</organism>
<keyword evidence="2" id="KW-1185">Reference proteome</keyword>
<comment type="caution">
    <text evidence="1">The sequence shown here is derived from an EMBL/GenBank/DDBJ whole genome shotgun (WGS) entry which is preliminary data.</text>
</comment>